<dbReference type="VEuPathDB" id="CryptoDB:Cvel_18350"/>
<feature type="compositionally biased region" description="Polar residues" evidence="1">
    <location>
        <begin position="164"/>
        <end position="173"/>
    </location>
</feature>
<accession>A0A0G4FR79</accession>
<proteinExistence type="predicted"/>
<organism evidence="2">
    <name type="scientific">Chromera velia CCMP2878</name>
    <dbReference type="NCBI Taxonomy" id="1169474"/>
    <lineage>
        <taxon>Eukaryota</taxon>
        <taxon>Sar</taxon>
        <taxon>Alveolata</taxon>
        <taxon>Colpodellida</taxon>
        <taxon>Chromeraceae</taxon>
        <taxon>Chromera</taxon>
    </lineage>
</organism>
<dbReference type="EMBL" id="CDMZ01000569">
    <property type="protein sequence ID" value="CEM17038.1"/>
    <property type="molecule type" value="Genomic_DNA"/>
</dbReference>
<feature type="compositionally biased region" description="Pro residues" evidence="1">
    <location>
        <begin position="221"/>
        <end position="233"/>
    </location>
</feature>
<dbReference type="AlphaFoldDB" id="A0A0G4FR79"/>
<name>A0A0G4FR79_9ALVE</name>
<feature type="compositionally biased region" description="Basic residues" evidence="1">
    <location>
        <begin position="284"/>
        <end position="293"/>
    </location>
</feature>
<gene>
    <name evidence="2" type="ORF">Cvel_18350</name>
</gene>
<feature type="region of interest" description="Disordered" evidence="1">
    <location>
        <begin position="30"/>
        <end position="293"/>
    </location>
</feature>
<evidence type="ECO:0000313" key="2">
    <source>
        <dbReference type="EMBL" id="CEM17038.1"/>
    </source>
</evidence>
<feature type="compositionally biased region" description="Basic and acidic residues" evidence="1">
    <location>
        <begin position="248"/>
        <end position="267"/>
    </location>
</feature>
<sequence>MWHQAEQSVSTGGGASLSLGLSARTVGSLPAEGTLEGKGGCVNSLESQLWGGEEGEGRSSNQGGGGAASSSSSSSSYDPQRKRGRQEDSSADSGEGTEEVGDLSCSAGLHKKSREDSQDGEGDGEGGVGGAEGDDTGIGGSFGDVVMGGGAGGGVGEKEAYRSNGRSDPQQTENGRDSHRQPPSAPLPSPTRDRQTGASFCDPPPPLPLNPPPRKRGRKSPFPPQCPLEPGPPLAVLLSRKRQKRRPRNTERQRHPGKVAREGRERQSLPLTQRRQSQASGRSGRLRTRGLLP</sequence>
<feature type="compositionally biased region" description="Pro residues" evidence="1">
    <location>
        <begin position="202"/>
        <end position="212"/>
    </location>
</feature>
<evidence type="ECO:0000256" key="1">
    <source>
        <dbReference type="SAM" id="MobiDB-lite"/>
    </source>
</evidence>
<feature type="compositionally biased region" description="Gly residues" evidence="1">
    <location>
        <begin position="125"/>
        <end position="155"/>
    </location>
</feature>
<protein>
    <submittedName>
        <fullName evidence="2">Uncharacterized protein</fullName>
    </submittedName>
</protein>
<reference evidence="2" key="1">
    <citation type="submission" date="2014-11" db="EMBL/GenBank/DDBJ databases">
        <authorList>
            <person name="Otto D Thomas"/>
            <person name="Naeem Raeece"/>
        </authorList>
    </citation>
    <scope>NUCLEOTIDE SEQUENCE</scope>
</reference>
<feature type="compositionally biased region" description="Low complexity" evidence="1">
    <location>
        <begin position="273"/>
        <end position="283"/>
    </location>
</feature>
<feature type="compositionally biased region" description="Basic and acidic residues" evidence="1">
    <location>
        <begin position="79"/>
        <end position="88"/>
    </location>
</feature>